<evidence type="ECO:0000313" key="2">
    <source>
        <dbReference type="EMBL" id="ENZ08418.1"/>
    </source>
</evidence>
<gene>
    <name evidence="2" type="ORF">HMPREF1090_04932</name>
</gene>
<protein>
    <recommendedName>
        <fullName evidence="4">TIGR04086 family membrane protein</fullName>
    </recommendedName>
</protein>
<feature type="transmembrane region" description="Helical" evidence="1">
    <location>
        <begin position="69"/>
        <end position="90"/>
    </location>
</feature>
<accession>A0A0E2HH64</accession>
<feature type="transmembrane region" description="Helical" evidence="1">
    <location>
        <begin position="12"/>
        <end position="31"/>
    </location>
</feature>
<dbReference type="HOGENOM" id="CLU_149197_2_0_9"/>
<dbReference type="GeneID" id="57962045"/>
<comment type="caution">
    <text evidence="2">The sequence shown here is derived from an EMBL/GenBank/DDBJ whole genome shotgun (WGS) entry which is preliminary data.</text>
</comment>
<dbReference type="AlphaFoldDB" id="A0A0E2HH64"/>
<dbReference type="Pfam" id="PF12670">
    <property type="entry name" value="DUF3792"/>
    <property type="match status" value="1"/>
</dbReference>
<keyword evidence="1" id="KW-1133">Transmembrane helix</keyword>
<reference evidence="2 3" key="1">
    <citation type="submission" date="2013-01" db="EMBL/GenBank/DDBJ databases">
        <title>The Genome Sequence of Clostridium clostridioforme 90A8.</title>
        <authorList>
            <consortium name="The Broad Institute Genome Sequencing Platform"/>
            <person name="Earl A."/>
            <person name="Ward D."/>
            <person name="Feldgarden M."/>
            <person name="Gevers D."/>
            <person name="Courvalin P."/>
            <person name="Lambert T."/>
            <person name="Walker B."/>
            <person name="Young S.K."/>
            <person name="Zeng Q."/>
            <person name="Gargeya S."/>
            <person name="Fitzgerald M."/>
            <person name="Haas B."/>
            <person name="Abouelleil A."/>
            <person name="Alvarado L."/>
            <person name="Arachchi H.M."/>
            <person name="Berlin A.M."/>
            <person name="Chapman S.B."/>
            <person name="Dewar J."/>
            <person name="Goldberg J."/>
            <person name="Griggs A."/>
            <person name="Gujja S."/>
            <person name="Hansen M."/>
            <person name="Howarth C."/>
            <person name="Imamovic A."/>
            <person name="Larimer J."/>
            <person name="McCowan C."/>
            <person name="Murphy C."/>
            <person name="Neiman D."/>
            <person name="Pearson M."/>
            <person name="Priest M."/>
            <person name="Roberts A."/>
            <person name="Saif S."/>
            <person name="Shea T."/>
            <person name="Sisk P."/>
            <person name="Sykes S."/>
            <person name="Wortman J."/>
            <person name="Nusbaum C."/>
            <person name="Birren B."/>
        </authorList>
    </citation>
    <scope>NUCLEOTIDE SEQUENCE [LARGE SCALE GENOMIC DNA]</scope>
    <source>
        <strain evidence="2 3">90A8</strain>
    </source>
</reference>
<dbReference type="EMBL" id="AGYR01000061">
    <property type="protein sequence ID" value="ENZ08418.1"/>
    <property type="molecule type" value="Genomic_DNA"/>
</dbReference>
<keyword evidence="1" id="KW-0812">Transmembrane</keyword>
<evidence type="ECO:0000313" key="3">
    <source>
        <dbReference type="Proteomes" id="UP000013085"/>
    </source>
</evidence>
<proteinExistence type="predicted"/>
<dbReference type="RefSeq" id="WP_002587366.1">
    <property type="nucleotide sequence ID" value="NZ_KB850990.1"/>
</dbReference>
<name>A0A0E2HH64_9FIRM</name>
<keyword evidence="1" id="KW-0472">Membrane</keyword>
<organism evidence="2 3">
    <name type="scientific">[Clostridium] clostridioforme 90A8</name>
    <dbReference type="NCBI Taxonomy" id="999408"/>
    <lineage>
        <taxon>Bacteria</taxon>
        <taxon>Bacillati</taxon>
        <taxon>Bacillota</taxon>
        <taxon>Clostridia</taxon>
        <taxon>Lachnospirales</taxon>
        <taxon>Lachnospiraceae</taxon>
        <taxon>Enterocloster</taxon>
    </lineage>
</organism>
<dbReference type="Proteomes" id="UP000013085">
    <property type="component" value="Unassembled WGS sequence"/>
</dbReference>
<sequence>MENGIVKPMLRSLLISYVLSGILLAALALALYKLRLKEGQVNLMVYAVYLLTCLSGGFLAGKRIRQRRFFWGLLSGLLYFLVLFAVSWAMNMGSAIDMERSVTVMGICALGGTIGGMLS</sequence>
<dbReference type="InterPro" id="IPR023804">
    <property type="entry name" value="DUF3792_TM"/>
</dbReference>
<evidence type="ECO:0008006" key="4">
    <source>
        <dbReference type="Google" id="ProtNLM"/>
    </source>
</evidence>
<evidence type="ECO:0000256" key="1">
    <source>
        <dbReference type="SAM" id="Phobius"/>
    </source>
</evidence>
<feature type="transmembrane region" description="Helical" evidence="1">
    <location>
        <begin position="43"/>
        <end position="60"/>
    </location>
</feature>
<dbReference type="NCBIfam" id="TIGR04086">
    <property type="entry name" value="TIGR04086_membr"/>
    <property type="match status" value="1"/>
</dbReference>
<dbReference type="PATRIC" id="fig|999408.3.peg.5313"/>